<sequence>MAEIRVEPKRRSMAWVWVLLALAVAAAVFWYLNNDGVNQVETTPATSALPQQVLPPAAPADAPVAGPATLMRVA</sequence>
<keyword evidence="1" id="KW-1133">Transmembrane helix</keyword>
<reference evidence="2" key="1">
    <citation type="submission" date="2022-08" db="EMBL/GenBank/DDBJ databases">
        <title>Draft genome sequencing of Roseisolibacter agri AW1220.</title>
        <authorList>
            <person name="Tobiishi Y."/>
            <person name="Tonouchi A."/>
        </authorList>
    </citation>
    <scope>NUCLEOTIDE SEQUENCE</scope>
    <source>
        <strain evidence="2">AW1220</strain>
    </source>
</reference>
<keyword evidence="1" id="KW-0472">Membrane</keyword>
<dbReference type="EMBL" id="BRXS01000001">
    <property type="protein sequence ID" value="GLC24007.1"/>
    <property type="molecule type" value="Genomic_DNA"/>
</dbReference>
<accession>A0AA37Q3L5</accession>
<proteinExistence type="predicted"/>
<gene>
    <name evidence="2" type="ORF">rosag_05200</name>
</gene>
<dbReference type="Proteomes" id="UP001161325">
    <property type="component" value="Unassembled WGS sequence"/>
</dbReference>
<name>A0AA37Q3L5_9BACT</name>
<dbReference type="AlphaFoldDB" id="A0AA37Q3L5"/>
<comment type="caution">
    <text evidence="2">The sequence shown here is derived from an EMBL/GenBank/DDBJ whole genome shotgun (WGS) entry which is preliminary data.</text>
</comment>
<feature type="transmembrane region" description="Helical" evidence="1">
    <location>
        <begin position="12"/>
        <end position="32"/>
    </location>
</feature>
<keyword evidence="1" id="KW-0812">Transmembrane</keyword>
<evidence type="ECO:0000313" key="2">
    <source>
        <dbReference type="EMBL" id="GLC24007.1"/>
    </source>
</evidence>
<evidence type="ECO:0000256" key="1">
    <source>
        <dbReference type="SAM" id="Phobius"/>
    </source>
</evidence>
<protein>
    <submittedName>
        <fullName evidence="2">Uncharacterized protein</fullName>
    </submittedName>
</protein>
<dbReference type="RefSeq" id="WP_284348453.1">
    <property type="nucleotide sequence ID" value="NZ_BRXS01000001.1"/>
</dbReference>
<evidence type="ECO:0000313" key="3">
    <source>
        <dbReference type="Proteomes" id="UP001161325"/>
    </source>
</evidence>
<organism evidence="2 3">
    <name type="scientific">Roseisolibacter agri</name>
    <dbReference type="NCBI Taxonomy" id="2014610"/>
    <lineage>
        <taxon>Bacteria</taxon>
        <taxon>Pseudomonadati</taxon>
        <taxon>Gemmatimonadota</taxon>
        <taxon>Gemmatimonadia</taxon>
        <taxon>Gemmatimonadales</taxon>
        <taxon>Gemmatimonadaceae</taxon>
        <taxon>Roseisolibacter</taxon>
    </lineage>
</organism>
<keyword evidence="3" id="KW-1185">Reference proteome</keyword>